<keyword evidence="3" id="KW-1185">Reference proteome</keyword>
<feature type="domain" description="Polysaccharide pyruvyl transferase" evidence="1">
    <location>
        <begin position="9"/>
        <end position="288"/>
    </location>
</feature>
<dbReference type="PANTHER" id="PTHR36836:SF1">
    <property type="entry name" value="COLANIC ACID BIOSYNTHESIS PROTEIN WCAK"/>
    <property type="match status" value="1"/>
</dbReference>
<protein>
    <recommendedName>
        <fullName evidence="1">Polysaccharide pyruvyl transferase domain-containing protein</fullName>
    </recommendedName>
</protein>
<evidence type="ECO:0000313" key="2">
    <source>
        <dbReference type="EMBL" id="NBN78054.1"/>
    </source>
</evidence>
<evidence type="ECO:0000259" key="1">
    <source>
        <dbReference type="Pfam" id="PF04230"/>
    </source>
</evidence>
<organism evidence="2 3">
    <name type="scientific">Pannonibacter tanglangensis</name>
    <dbReference type="NCBI Taxonomy" id="2750084"/>
    <lineage>
        <taxon>Bacteria</taxon>
        <taxon>Pseudomonadati</taxon>
        <taxon>Pseudomonadota</taxon>
        <taxon>Alphaproteobacteria</taxon>
        <taxon>Hyphomicrobiales</taxon>
        <taxon>Stappiaceae</taxon>
        <taxon>Pannonibacter</taxon>
    </lineage>
</organism>
<evidence type="ECO:0000313" key="3">
    <source>
        <dbReference type="Proteomes" id="UP000586722"/>
    </source>
</evidence>
<proteinExistence type="predicted"/>
<reference evidence="3" key="1">
    <citation type="submission" date="2020-01" db="EMBL/GenBank/DDBJ databases">
        <authorList>
            <person name="Fang Y."/>
            <person name="Sun R."/>
            <person name="Nie L."/>
            <person name="He J."/>
            <person name="Hao L."/>
            <person name="Wang L."/>
            <person name="Su S."/>
            <person name="Lv E."/>
            <person name="Zhang Z."/>
            <person name="Xie R."/>
            <person name="Liu H."/>
        </authorList>
    </citation>
    <scope>NUCLEOTIDE SEQUENCE [LARGE SCALE GENOMIC DNA]</scope>
    <source>
        <strain evidence="3">XCT-53</strain>
    </source>
</reference>
<dbReference type="Pfam" id="PF04230">
    <property type="entry name" value="PS_pyruv_trans"/>
    <property type="match status" value="1"/>
</dbReference>
<dbReference type="EMBL" id="JAABLQ010000001">
    <property type="protein sequence ID" value="NBN78054.1"/>
    <property type="molecule type" value="Genomic_DNA"/>
</dbReference>
<dbReference type="AlphaFoldDB" id="A0A7X5F3Z4"/>
<dbReference type="Proteomes" id="UP000586722">
    <property type="component" value="Unassembled WGS sequence"/>
</dbReference>
<name>A0A7X5F3Z4_9HYPH</name>
<gene>
    <name evidence="2" type="ORF">GWI72_07220</name>
</gene>
<dbReference type="PANTHER" id="PTHR36836">
    <property type="entry name" value="COLANIC ACID BIOSYNTHESIS PROTEIN WCAK"/>
    <property type="match status" value="1"/>
</dbReference>
<dbReference type="InterPro" id="IPR007345">
    <property type="entry name" value="Polysacch_pyruvyl_Trfase"/>
</dbReference>
<comment type="caution">
    <text evidence="2">The sequence shown here is derived from an EMBL/GenBank/DDBJ whole genome shotgun (WGS) entry which is preliminary data.</text>
</comment>
<accession>A0A7X5F3Z4</accession>
<sequence>MNIKTQFENVGDALIIRELLRQIVSRSELTVDVSRCPDVFRTSIGVAELPNTSVQSAGFVSIALSMLRDRLRGDTPYYFLIPGGINGEKTLKQYLVGQANTLALSVLSLIGTRVCQTGVSYEALGDRHKRLLRARLKHFHRAMVRDAISLAYAGKHGIRADGIVPDLAFCLAPMTEAGTARNRVAFSFRADKSAATRDLLASRVIDICRHVSPDADLLFVVQVARDAPFMSDLKRQVEATLGRPVGYVECYTDIDACRRLYTSCTHLFSNRLHGLLLALCSGAKPVAVIDPVLDPKIVGVFAQIGRNDLVLDANNMSTDAMVTALQEPFEQHWDEERQQLQRFFDDLYGISATQATAPL</sequence>
<dbReference type="RefSeq" id="WP_161708232.1">
    <property type="nucleotide sequence ID" value="NZ_JAABLQ010000001.1"/>
</dbReference>